<sequence length="291" mass="32373">MTTTVSPESAARAACRLSGLDGRSLTPLHNHATSVFLLPDEGIVVRVSSAPQRQRLETAVSLTRWLLARGFPATEPADVSQPVAESSYVITFWRHYPQPASSTPPAGHLGSLLRSLHDLPSPPLELPEYEPLASLKVALDASTYLTSSQREWLTARRGELLESYRDLEFPLGYGHLHADAYPGNTLWDGQEVRLGDWDEASFGPREIDLANTFQGIRFGRSTEELDEFSLRYGYDIREWPGLRVLCGIRDLHTLGSFIRRADRGDEAAGKQLGYRIETLRNEDGQAQWSAA</sequence>
<gene>
    <name evidence="2" type="ORF">HCK00_23630</name>
</gene>
<dbReference type="SUPFAM" id="SSF56112">
    <property type="entry name" value="Protein kinase-like (PK-like)"/>
    <property type="match status" value="1"/>
</dbReference>
<evidence type="ECO:0000313" key="2">
    <source>
        <dbReference type="EMBL" id="NJQ03434.1"/>
    </source>
</evidence>
<feature type="domain" description="Aminoglycoside phosphotransferase" evidence="1">
    <location>
        <begin position="37"/>
        <end position="243"/>
    </location>
</feature>
<evidence type="ECO:0000259" key="1">
    <source>
        <dbReference type="Pfam" id="PF01636"/>
    </source>
</evidence>
<dbReference type="InterPro" id="IPR002575">
    <property type="entry name" value="Aminoglycoside_PTrfase"/>
</dbReference>
<dbReference type="Pfam" id="PF01636">
    <property type="entry name" value="APH"/>
    <property type="match status" value="1"/>
</dbReference>
<accession>A0ABX1C0J1</accession>
<dbReference type="Proteomes" id="UP000695264">
    <property type="component" value="Unassembled WGS sequence"/>
</dbReference>
<reference evidence="2 3" key="1">
    <citation type="submission" date="2020-03" db="EMBL/GenBank/DDBJ databases">
        <title>WGS of actinomycetes isolated from Thailand.</title>
        <authorList>
            <person name="Thawai C."/>
        </authorList>
    </citation>
    <scope>NUCLEOTIDE SEQUENCE [LARGE SCALE GENOMIC DNA]</scope>
    <source>
        <strain evidence="2 3">PLAI 1-29</strain>
    </source>
</reference>
<name>A0ABX1C0J1_9ACTN</name>
<keyword evidence="3" id="KW-1185">Reference proteome</keyword>
<comment type="caution">
    <text evidence="2">The sequence shown here is derived from an EMBL/GenBank/DDBJ whole genome shotgun (WGS) entry which is preliminary data.</text>
</comment>
<dbReference type="EMBL" id="JAATEN010000024">
    <property type="protein sequence ID" value="NJQ03434.1"/>
    <property type="molecule type" value="Genomic_DNA"/>
</dbReference>
<dbReference type="InterPro" id="IPR011009">
    <property type="entry name" value="Kinase-like_dom_sf"/>
</dbReference>
<dbReference type="Gene3D" id="3.90.1200.10">
    <property type="match status" value="1"/>
</dbReference>
<evidence type="ECO:0000313" key="3">
    <source>
        <dbReference type="Proteomes" id="UP000695264"/>
    </source>
</evidence>
<organism evidence="2 3">
    <name type="scientific">Streptomyces zingiberis</name>
    <dbReference type="NCBI Taxonomy" id="2053010"/>
    <lineage>
        <taxon>Bacteria</taxon>
        <taxon>Bacillati</taxon>
        <taxon>Actinomycetota</taxon>
        <taxon>Actinomycetes</taxon>
        <taxon>Kitasatosporales</taxon>
        <taxon>Streptomycetaceae</taxon>
        <taxon>Streptomyces</taxon>
    </lineage>
</organism>
<protein>
    <submittedName>
        <fullName evidence="2">Aminoglycoside phosphotransferase family protein</fullName>
    </submittedName>
</protein>
<proteinExistence type="predicted"/>